<dbReference type="EMBL" id="CP075148">
    <property type="protein sequence ID" value="UTX42619.1"/>
    <property type="molecule type" value="Genomic_DNA"/>
</dbReference>
<dbReference type="PANTHER" id="PTHR19980">
    <property type="entry name" value="RNA CLEAVAGE STIMULATION FACTOR"/>
    <property type="match status" value="1"/>
</dbReference>
<keyword evidence="8" id="KW-1185">Reference proteome</keyword>
<dbReference type="InterPro" id="IPR045243">
    <property type="entry name" value="Rna14-like"/>
</dbReference>
<gene>
    <name evidence="5" type="ORF">GPU96_02g03320</name>
    <name evidence="6" type="ORF">PFJ87_02g01140</name>
</gene>
<name>A0A9Q9CAV6_ENCHE</name>
<dbReference type="GO" id="GO:0031124">
    <property type="term" value="P:mRNA 3'-end processing"/>
    <property type="evidence" value="ECO:0007669"/>
    <property type="project" value="InterPro"/>
</dbReference>
<dbReference type="Pfam" id="PF05843">
    <property type="entry name" value="Suf"/>
    <property type="match status" value="1"/>
</dbReference>
<sequence length="493" mass="57762">MDVDEKAGIELGSPSAVMEHARDLYVSKEYRSLEGLFGKYLKKSYNLDLWMLYIEYVKKVSQKKFKLYEVYEFTLGQFENYWDSYGLYKEYIEELGKIEDEQTRIEKIRNGYMRALQTPMSSLSELWKDFENFELELNKITGKKIVSDTLPIFQNSFQRYQQIQPLIKSWSIKNAAKLIDLEMENEAKLGARAHESRMHFIHNYILDSFYYAEEAYFFYSEYLIGIGQKERAKKVVQRGIEMSDGMFLSLYYGLVMDEEGIYADLKGRYCGKENDGGEKASNKECDLVRINHLNYVLKKRGLESFRKLFIELGSEGIGPHVFIYCAFVEYYATGSRSTPYNIFSSGLLKHPDSTLLKEEFFLFLLKIGDEENARALFKRLEKTSRMWDSMIEYEFMVGSMELFRELVDQKMGSVRDNAILPSLPAKDRCVQMEGILGRYHCFLSSFNFLDLKIKDNSRLLDEFVENLPKISQQSNVLSNLRSEKIIELLKCMQ</sequence>
<evidence type="ECO:0000313" key="5">
    <source>
        <dbReference type="EMBL" id="UTX42619.1"/>
    </source>
</evidence>
<organism evidence="5 7">
    <name type="scientific">Encephalitozoon hellem</name>
    <name type="common">Microsporidian parasite</name>
    <dbReference type="NCBI Taxonomy" id="27973"/>
    <lineage>
        <taxon>Eukaryota</taxon>
        <taxon>Fungi</taxon>
        <taxon>Fungi incertae sedis</taxon>
        <taxon>Microsporidia</taxon>
        <taxon>Unikaryonidae</taxon>
        <taxon>Encephalitozoon</taxon>
    </lineage>
</organism>
<dbReference type="Proteomes" id="UP001059546">
    <property type="component" value="Chromosome II"/>
</dbReference>
<dbReference type="InterPro" id="IPR008847">
    <property type="entry name" value="Suf"/>
</dbReference>
<reference evidence="6 8" key="2">
    <citation type="submission" date="2023-02" db="EMBL/GenBank/DDBJ databases">
        <title>Encephalitozoon hellem ATCC 50451 complete genome.</title>
        <authorList>
            <person name="Mascarenhas dos Santos A.C."/>
            <person name="Julian A.T."/>
            <person name="Pombert J.-F."/>
        </authorList>
    </citation>
    <scope>NUCLEOTIDE SEQUENCE [LARGE SCALE GENOMIC DNA]</scope>
    <source>
        <strain evidence="6 8">ATCC 50451</strain>
    </source>
</reference>
<evidence type="ECO:0000256" key="1">
    <source>
        <dbReference type="ARBA" id="ARBA00004123"/>
    </source>
</evidence>
<dbReference type="Proteomes" id="UP001217963">
    <property type="component" value="Chromosome II"/>
</dbReference>
<proteinExistence type="predicted"/>
<dbReference type="GO" id="GO:0003729">
    <property type="term" value="F:mRNA binding"/>
    <property type="evidence" value="ECO:0007669"/>
    <property type="project" value="TreeGrafter"/>
</dbReference>
<dbReference type="InterPro" id="IPR003107">
    <property type="entry name" value="HAT"/>
</dbReference>
<dbReference type="EMBL" id="CP119063">
    <property type="protein sequence ID" value="WEL38075.1"/>
    <property type="molecule type" value="Genomic_DNA"/>
</dbReference>
<dbReference type="PANTHER" id="PTHR19980:SF0">
    <property type="entry name" value="CLEAVAGE STIMULATION FACTOR SUBUNIT 3"/>
    <property type="match status" value="1"/>
</dbReference>
<comment type="subcellular location">
    <subcellularLocation>
        <location evidence="1">Nucleus</location>
    </subcellularLocation>
</comment>
<dbReference type="InterPro" id="IPR011990">
    <property type="entry name" value="TPR-like_helical_dom_sf"/>
</dbReference>
<dbReference type="SMART" id="SM00386">
    <property type="entry name" value="HAT"/>
    <property type="match status" value="3"/>
</dbReference>
<reference evidence="5" key="1">
    <citation type="submission" date="2021-05" db="EMBL/GenBank/DDBJ databases">
        <title>Encephalitozoon hellem ATCC 50604 Complete Genome.</title>
        <authorList>
            <person name="Mascarenhas dos Santos A.C."/>
            <person name="Julian A.T."/>
            <person name="Pombert J.-F."/>
        </authorList>
    </citation>
    <scope>NUCLEOTIDE SEQUENCE</scope>
    <source>
        <strain evidence="5">ATCC 50604</strain>
    </source>
</reference>
<accession>A0A9Q9CAV6</accession>
<dbReference type="Gene3D" id="1.25.40.10">
    <property type="entry name" value="Tetratricopeptide repeat domain"/>
    <property type="match status" value="1"/>
</dbReference>
<evidence type="ECO:0000256" key="2">
    <source>
        <dbReference type="ARBA" id="ARBA00022737"/>
    </source>
</evidence>
<evidence type="ECO:0000259" key="4">
    <source>
        <dbReference type="Pfam" id="PF05843"/>
    </source>
</evidence>
<keyword evidence="2" id="KW-0677">Repeat</keyword>
<keyword evidence="3" id="KW-0539">Nucleus</keyword>
<dbReference type="AlphaFoldDB" id="A0A9Q9CAV6"/>
<feature type="domain" description="Suppressor of forked" evidence="4">
    <location>
        <begin position="27"/>
        <end position="406"/>
    </location>
</feature>
<evidence type="ECO:0000313" key="6">
    <source>
        <dbReference type="EMBL" id="WEL38075.1"/>
    </source>
</evidence>
<dbReference type="SUPFAM" id="SSF48452">
    <property type="entry name" value="TPR-like"/>
    <property type="match status" value="1"/>
</dbReference>
<protein>
    <submittedName>
        <fullName evidence="5">Cleavage stimulation factor 77</fullName>
    </submittedName>
</protein>
<evidence type="ECO:0000313" key="7">
    <source>
        <dbReference type="Proteomes" id="UP001059546"/>
    </source>
</evidence>
<dbReference type="GO" id="GO:0005634">
    <property type="term" value="C:nucleus"/>
    <property type="evidence" value="ECO:0007669"/>
    <property type="project" value="UniProtKB-SubCell"/>
</dbReference>
<dbReference type="OrthoDB" id="26282at2759"/>
<evidence type="ECO:0000256" key="3">
    <source>
        <dbReference type="ARBA" id="ARBA00023242"/>
    </source>
</evidence>
<evidence type="ECO:0000313" key="8">
    <source>
        <dbReference type="Proteomes" id="UP001217963"/>
    </source>
</evidence>